<dbReference type="Proteomes" id="UP000265520">
    <property type="component" value="Unassembled WGS sequence"/>
</dbReference>
<comment type="caution">
    <text evidence="1">The sequence shown here is derived from an EMBL/GenBank/DDBJ whole genome shotgun (WGS) entry which is preliminary data.</text>
</comment>
<reference evidence="1 2" key="1">
    <citation type="journal article" date="2018" name="Front. Plant Sci.">
        <title>Red Clover (Trifolium pratense) and Zigzag Clover (T. medium) - A Picture of Genomic Similarities and Differences.</title>
        <authorList>
            <person name="Dluhosova J."/>
            <person name="Istvanek J."/>
            <person name="Nedelnik J."/>
            <person name="Repkova J."/>
        </authorList>
    </citation>
    <scope>NUCLEOTIDE SEQUENCE [LARGE SCALE GENOMIC DNA]</scope>
    <source>
        <strain evidence="2">cv. 10/8</strain>
        <tissue evidence="1">Leaf</tissue>
    </source>
</reference>
<keyword evidence="2" id="KW-1185">Reference proteome</keyword>
<protein>
    <submittedName>
        <fullName evidence="1">Uncharacterized protein</fullName>
    </submittedName>
</protein>
<dbReference type="EMBL" id="LXQA011190038">
    <property type="protein sequence ID" value="MCI88328.1"/>
    <property type="molecule type" value="Genomic_DNA"/>
</dbReference>
<dbReference type="AlphaFoldDB" id="A0A392VIV2"/>
<sequence>MATANVVDSDVVPSPTKNVVGVVLVSLKETVLEPTDVA</sequence>
<evidence type="ECO:0000313" key="1">
    <source>
        <dbReference type="EMBL" id="MCI88328.1"/>
    </source>
</evidence>
<accession>A0A392VIV2</accession>
<evidence type="ECO:0000313" key="2">
    <source>
        <dbReference type="Proteomes" id="UP000265520"/>
    </source>
</evidence>
<organism evidence="1 2">
    <name type="scientific">Trifolium medium</name>
    <dbReference type="NCBI Taxonomy" id="97028"/>
    <lineage>
        <taxon>Eukaryota</taxon>
        <taxon>Viridiplantae</taxon>
        <taxon>Streptophyta</taxon>
        <taxon>Embryophyta</taxon>
        <taxon>Tracheophyta</taxon>
        <taxon>Spermatophyta</taxon>
        <taxon>Magnoliopsida</taxon>
        <taxon>eudicotyledons</taxon>
        <taxon>Gunneridae</taxon>
        <taxon>Pentapetalae</taxon>
        <taxon>rosids</taxon>
        <taxon>fabids</taxon>
        <taxon>Fabales</taxon>
        <taxon>Fabaceae</taxon>
        <taxon>Papilionoideae</taxon>
        <taxon>50 kb inversion clade</taxon>
        <taxon>NPAAA clade</taxon>
        <taxon>Hologalegina</taxon>
        <taxon>IRL clade</taxon>
        <taxon>Trifolieae</taxon>
        <taxon>Trifolium</taxon>
    </lineage>
</organism>
<name>A0A392VIV2_9FABA</name>
<proteinExistence type="predicted"/>